<evidence type="ECO:0008006" key="3">
    <source>
        <dbReference type="Google" id="ProtNLM"/>
    </source>
</evidence>
<evidence type="ECO:0000313" key="2">
    <source>
        <dbReference type="Proteomes" id="UP000565455"/>
    </source>
</evidence>
<accession>A0ABR6D8G4</accession>
<comment type="caution">
    <text evidence="1">The sequence shown here is derived from an EMBL/GenBank/DDBJ whole genome shotgun (WGS) entry which is preliminary data.</text>
</comment>
<evidence type="ECO:0000313" key="1">
    <source>
        <dbReference type="EMBL" id="MBA9062067.1"/>
    </source>
</evidence>
<name>A0ABR6D8G4_9HYPH</name>
<reference evidence="1 2" key="1">
    <citation type="submission" date="2020-08" db="EMBL/GenBank/DDBJ databases">
        <title>Genomic Encyclopedia of Type Strains, Phase IV (KMG-IV): sequencing the most valuable type-strain genomes for metagenomic binning, comparative biology and taxonomic classification.</title>
        <authorList>
            <person name="Goeker M."/>
        </authorList>
    </citation>
    <scope>NUCLEOTIDE SEQUENCE [LARGE SCALE GENOMIC DNA]</scope>
    <source>
        <strain evidence="1 2">DSM 5686</strain>
    </source>
</reference>
<dbReference type="EMBL" id="JACJIM010000002">
    <property type="protein sequence ID" value="MBA9062067.1"/>
    <property type="molecule type" value="Genomic_DNA"/>
</dbReference>
<organism evidence="1 2">
    <name type="scientific">Methylobacterium fujisawaense</name>
    <dbReference type="NCBI Taxonomy" id="107400"/>
    <lineage>
        <taxon>Bacteria</taxon>
        <taxon>Pseudomonadati</taxon>
        <taxon>Pseudomonadota</taxon>
        <taxon>Alphaproteobacteria</taxon>
        <taxon>Hyphomicrobiales</taxon>
        <taxon>Methylobacteriaceae</taxon>
        <taxon>Methylobacterium</taxon>
    </lineage>
</organism>
<dbReference type="Proteomes" id="UP000565455">
    <property type="component" value="Unassembled WGS sequence"/>
</dbReference>
<gene>
    <name evidence="1" type="ORF">GGQ91_001444</name>
</gene>
<keyword evidence="2" id="KW-1185">Reference proteome</keyword>
<proteinExistence type="predicted"/>
<protein>
    <recommendedName>
        <fullName evidence="3">ArsR family transcriptional regulator</fullName>
    </recommendedName>
</protein>
<sequence length="81" mass="8873">MLVNHERRLLIRAAETVGHRIAVCRQANASWPGDHSRLLALESTGHLRRVDHCGDSEGTVAVWQITPAGLVQLQMLTSGAH</sequence>